<keyword evidence="1" id="KW-0430">Lectin</keyword>
<dbReference type="AlphaFoldDB" id="A0A2U1LFH3"/>
<name>A0A2U1LFH3_ARTAN</name>
<dbReference type="Proteomes" id="UP000245207">
    <property type="component" value="Unassembled WGS sequence"/>
</dbReference>
<dbReference type="OrthoDB" id="1657402at2759"/>
<dbReference type="STRING" id="35608.A0A2U1LFH3"/>
<dbReference type="GO" id="GO:0030246">
    <property type="term" value="F:carbohydrate binding"/>
    <property type="evidence" value="ECO:0007669"/>
    <property type="project" value="UniProtKB-KW"/>
</dbReference>
<sequence length="62" mass="6989">MELQVSLANHVQQPLKWYKAYFDAPAGNVPLAMDLKHMVRCQASIDVMEVSANENFALVLEL</sequence>
<keyword evidence="2" id="KW-1185">Reference proteome</keyword>
<proteinExistence type="predicted"/>
<comment type="caution">
    <text evidence="1">The sequence shown here is derived from an EMBL/GenBank/DDBJ whole genome shotgun (WGS) entry which is preliminary data.</text>
</comment>
<protein>
    <submittedName>
        <fullName evidence="1">D-galactoside/L-rhamnose binding SUEL lectin domain-containing protein</fullName>
    </submittedName>
</protein>
<evidence type="ECO:0000313" key="2">
    <source>
        <dbReference type="Proteomes" id="UP000245207"/>
    </source>
</evidence>
<reference evidence="1 2" key="1">
    <citation type="journal article" date="2018" name="Mol. Plant">
        <title>The genome of Artemisia annua provides insight into the evolution of Asteraceae family and artemisinin biosynthesis.</title>
        <authorList>
            <person name="Shen Q."/>
            <person name="Zhang L."/>
            <person name="Liao Z."/>
            <person name="Wang S."/>
            <person name="Yan T."/>
            <person name="Shi P."/>
            <person name="Liu M."/>
            <person name="Fu X."/>
            <person name="Pan Q."/>
            <person name="Wang Y."/>
            <person name="Lv Z."/>
            <person name="Lu X."/>
            <person name="Zhang F."/>
            <person name="Jiang W."/>
            <person name="Ma Y."/>
            <person name="Chen M."/>
            <person name="Hao X."/>
            <person name="Li L."/>
            <person name="Tang Y."/>
            <person name="Lv G."/>
            <person name="Zhou Y."/>
            <person name="Sun X."/>
            <person name="Brodelius P.E."/>
            <person name="Rose J.K.C."/>
            <person name="Tang K."/>
        </authorList>
    </citation>
    <scope>NUCLEOTIDE SEQUENCE [LARGE SCALE GENOMIC DNA]</scope>
    <source>
        <strain evidence="2">cv. Huhao1</strain>
        <tissue evidence="1">Leaf</tissue>
    </source>
</reference>
<organism evidence="1 2">
    <name type="scientific">Artemisia annua</name>
    <name type="common">Sweet wormwood</name>
    <dbReference type="NCBI Taxonomy" id="35608"/>
    <lineage>
        <taxon>Eukaryota</taxon>
        <taxon>Viridiplantae</taxon>
        <taxon>Streptophyta</taxon>
        <taxon>Embryophyta</taxon>
        <taxon>Tracheophyta</taxon>
        <taxon>Spermatophyta</taxon>
        <taxon>Magnoliopsida</taxon>
        <taxon>eudicotyledons</taxon>
        <taxon>Gunneridae</taxon>
        <taxon>Pentapetalae</taxon>
        <taxon>asterids</taxon>
        <taxon>campanulids</taxon>
        <taxon>Asterales</taxon>
        <taxon>Asteraceae</taxon>
        <taxon>Asteroideae</taxon>
        <taxon>Anthemideae</taxon>
        <taxon>Artemisiinae</taxon>
        <taxon>Artemisia</taxon>
    </lineage>
</organism>
<accession>A0A2U1LFH3</accession>
<gene>
    <name evidence="1" type="ORF">CTI12_AA495220</name>
</gene>
<evidence type="ECO:0000313" key="1">
    <source>
        <dbReference type="EMBL" id="PWA47722.1"/>
    </source>
</evidence>
<dbReference type="EMBL" id="PKPP01009677">
    <property type="protein sequence ID" value="PWA47722.1"/>
    <property type="molecule type" value="Genomic_DNA"/>
</dbReference>